<evidence type="ECO:0000313" key="3">
    <source>
        <dbReference type="Proteomes" id="UP001233999"/>
    </source>
</evidence>
<feature type="compositionally biased region" description="Polar residues" evidence="1">
    <location>
        <begin position="18"/>
        <end position="27"/>
    </location>
</feature>
<evidence type="ECO:0000256" key="1">
    <source>
        <dbReference type="SAM" id="MobiDB-lite"/>
    </source>
</evidence>
<dbReference type="Proteomes" id="UP001233999">
    <property type="component" value="Unassembled WGS sequence"/>
</dbReference>
<name>A0AAD7ZWD1_DIPPU</name>
<keyword evidence="3" id="KW-1185">Reference proteome</keyword>
<dbReference type="EMBL" id="JASPKZ010006054">
    <property type="protein sequence ID" value="KAJ9587898.1"/>
    <property type="molecule type" value="Genomic_DNA"/>
</dbReference>
<reference evidence="2" key="2">
    <citation type="submission" date="2023-05" db="EMBL/GenBank/DDBJ databases">
        <authorList>
            <person name="Fouks B."/>
        </authorList>
    </citation>
    <scope>NUCLEOTIDE SEQUENCE</scope>
    <source>
        <strain evidence="2">Stay&amp;Tobe</strain>
        <tissue evidence="2">Testes</tissue>
    </source>
</reference>
<comment type="caution">
    <text evidence="2">The sequence shown here is derived from an EMBL/GenBank/DDBJ whole genome shotgun (WGS) entry which is preliminary data.</text>
</comment>
<gene>
    <name evidence="2" type="ORF">L9F63_018679</name>
</gene>
<accession>A0AAD7ZWD1</accession>
<evidence type="ECO:0000313" key="2">
    <source>
        <dbReference type="EMBL" id="KAJ9587898.1"/>
    </source>
</evidence>
<reference evidence="2" key="1">
    <citation type="journal article" date="2023" name="IScience">
        <title>Live-bearing cockroach genome reveals convergent evolutionary mechanisms linked to viviparity in insects and beyond.</title>
        <authorList>
            <person name="Fouks B."/>
            <person name="Harrison M.C."/>
            <person name="Mikhailova A.A."/>
            <person name="Marchal E."/>
            <person name="English S."/>
            <person name="Carruthers M."/>
            <person name="Jennings E.C."/>
            <person name="Chiamaka E.L."/>
            <person name="Frigard R.A."/>
            <person name="Pippel M."/>
            <person name="Attardo G.M."/>
            <person name="Benoit J.B."/>
            <person name="Bornberg-Bauer E."/>
            <person name="Tobe S.S."/>
        </authorList>
    </citation>
    <scope>NUCLEOTIDE SEQUENCE</scope>
    <source>
        <strain evidence="2">Stay&amp;Tobe</strain>
    </source>
</reference>
<proteinExistence type="predicted"/>
<sequence>MSEENSESALLQEHQRDQSTATSSSPMGTKEDKLTLATYIKQLLVEKQLIDDKQGLDLQLTNRLLANGKSCLYI</sequence>
<dbReference type="AlphaFoldDB" id="A0AAD7ZWD1"/>
<feature type="region of interest" description="Disordered" evidence="1">
    <location>
        <begin position="1"/>
        <end position="29"/>
    </location>
</feature>
<protein>
    <submittedName>
        <fullName evidence="2">Uncharacterized protein</fullName>
    </submittedName>
</protein>
<organism evidence="2 3">
    <name type="scientific">Diploptera punctata</name>
    <name type="common">Pacific beetle cockroach</name>
    <dbReference type="NCBI Taxonomy" id="6984"/>
    <lineage>
        <taxon>Eukaryota</taxon>
        <taxon>Metazoa</taxon>
        <taxon>Ecdysozoa</taxon>
        <taxon>Arthropoda</taxon>
        <taxon>Hexapoda</taxon>
        <taxon>Insecta</taxon>
        <taxon>Pterygota</taxon>
        <taxon>Neoptera</taxon>
        <taxon>Polyneoptera</taxon>
        <taxon>Dictyoptera</taxon>
        <taxon>Blattodea</taxon>
        <taxon>Blaberoidea</taxon>
        <taxon>Blaberidae</taxon>
        <taxon>Diplopterinae</taxon>
        <taxon>Diploptera</taxon>
    </lineage>
</organism>